<accession>A0ABW5CI89</accession>
<dbReference type="Pfam" id="PF00300">
    <property type="entry name" value="His_Phos_1"/>
    <property type="match status" value="1"/>
</dbReference>
<organism evidence="1 2">
    <name type="scientific">Phaeospirillum tilakii</name>
    <dbReference type="NCBI Taxonomy" id="741673"/>
    <lineage>
        <taxon>Bacteria</taxon>
        <taxon>Pseudomonadati</taxon>
        <taxon>Pseudomonadota</taxon>
        <taxon>Alphaproteobacteria</taxon>
        <taxon>Rhodospirillales</taxon>
        <taxon>Rhodospirillaceae</taxon>
        <taxon>Phaeospirillum</taxon>
    </lineage>
</organism>
<dbReference type="InterPro" id="IPR013078">
    <property type="entry name" value="His_Pase_superF_clade-1"/>
</dbReference>
<evidence type="ECO:0000313" key="2">
    <source>
        <dbReference type="Proteomes" id="UP001597296"/>
    </source>
</evidence>
<name>A0ABW5CI89_9PROT</name>
<evidence type="ECO:0000313" key="1">
    <source>
        <dbReference type="EMBL" id="MFD2235697.1"/>
    </source>
</evidence>
<dbReference type="InterPro" id="IPR050275">
    <property type="entry name" value="PGM_Phosphatase"/>
</dbReference>
<dbReference type="Gene3D" id="3.40.50.1240">
    <property type="entry name" value="Phosphoglycerate mutase-like"/>
    <property type="match status" value="1"/>
</dbReference>
<keyword evidence="2" id="KW-1185">Reference proteome</keyword>
<sequence>MILVRHTTPAGAEGRCYGRLDLPVSESRFEAEAAQTAAALPPGPKRIYASPSLRCRLLAERLGAPVTFDERLLELDFGAWEGLRWEAIPRDQLAAWCEDFVEARPPGGETFVELAARAEACAAEIEAAAGGAEPVLVTHSGVIRALLTRARGLPLAAAFDFEVAYGSVHRR</sequence>
<dbReference type="PANTHER" id="PTHR48100:SF1">
    <property type="entry name" value="HISTIDINE PHOSPHATASE FAMILY PROTEIN-RELATED"/>
    <property type="match status" value="1"/>
</dbReference>
<dbReference type="PANTHER" id="PTHR48100">
    <property type="entry name" value="BROAD-SPECIFICITY PHOSPHATASE YOR283W-RELATED"/>
    <property type="match status" value="1"/>
</dbReference>
<proteinExistence type="predicted"/>
<dbReference type="EMBL" id="JBHUIY010000065">
    <property type="protein sequence ID" value="MFD2235697.1"/>
    <property type="molecule type" value="Genomic_DNA"/>
</dbReference>
<dbReference type="Proteomes" id="UP001597296">
    <property type="component" value="Unassembled WGS sequence"/>
</dbReference>
<reference evidence="2" key="1">
    <citation type="journal article" date="2019" name="Int. J. Syst. Evol. Microbiol.">
        <title>The Global Catalogue of Microorganisms (GCM) 10K type strain sequencing project: providing services to taxonomists for standard genome sequencing and annotation.</title>
        <authorList>
            <consortium name="The Broad Institute Genomics Platform"/>
            <consortium name="The Broad Institute Genome Sequencing Center for Infectious Disease"/>
            <person name="Wu L."/>
            <person name="Ma J."/>
        </authorList>
    </citation>
    <scope>NUCLEOTIDE SEQUENCE [LARGE SCALE GENOMIC DNA]</scope>
    <source>
        <strain evidence="2">KCTC 15012</strain>
    </source>
</reference>
<dbReference type="SUPFAM" id="SSF53254">
    <property type="entry name" value="Phosphoglycerate mutase-like"/>
    <property type="match status" value="1"/>
</dbReference>
<dbReference type="CDD" id="cd07067">
    <property type="entry name" value="HP_PGM_like"/>
    <property type="match status" value="1"/>
</dbReference>
<dbReference type="RefSeq" id="WP_377319108.1">
    <property type="nucleotide sequence ID" value="NZ_JBHUIY010000065.1"/>
</dbReference>
<gene>
    <name evidence="1" type="ORF">ACFSNB_18010</name>
</gene>
<protein>
    <submittedName>
        <fullName evidence="1">Histidine phosphatase family protein</fullName>
    </submittedName>
</protein>
<dbReference type="SMART" id="SM00855">
    <property type="entry name" value="PGAM"/>
    <property type="match status" value="1"/>
</dbReference>
<comment type="caution">
    <text evidence="1">The sequence shown here is derived from an EMBL/GenBank/DDBJ whole genome shotgun (WGS) entry which is preliminary data.</text>
</comment>
<dbReference type="InterPro" id="IPR029033">
    <property type="entry name" value="His_PPase_superfam"/>
</dbReference>